<dbReference type="SUPFAM" id="SSF48452">
    <property type="entry name" value="TPR-like"/>
    <property type="match status" value="1"/>
</dbReference>
<feature type="compositionally biased region" description="Basic and acidic residues" evidence="2">
    <location>
        <begin position="31"/>
        <end position="49"/>
    </location>
</feature>
<proteinExistence type="predicted"/>
<feature type="compositionally biased region" description="Low complexity" evidence="2">
    <location>
        <begin position="21"/>
        <end position="30"/>
    </location>
</feature>
<dbReference type="InterPro" id="IPR019734">
    <property type="entry name" value="TPR_rpt"/>
</dbReference>
<evidence type="ECO:0000313" key="5">
    <source>
        <dbReference type="Proteomes" id="UP000630353"/>
    </source>
</evidence>
<keyword evidence="3" id="KW-0732">Signal</keyword>
<evidence type="ECO:0000256" key="2">
    <source>
        <dbReference type="SAM" id="MobiDB-lite"/>
    </source>
</evidence>
<dbReference type="EMBL" id="BMZS01000010">
    <property type="protein sequence ID" value="GHD58178.1"/>
    <property type="molecule type" value="Genomic_DNA"/>
</dbReference>
<dbReference type="AlphaFoldDB" id="A0A918XUW1"/>
<dbReference type="PROSITE" id="PS50005">
    <property type="entry name" value="TPR"/>
    <property type="match status" value="1"/>
</dbReference>
<dbReference type="RefSeq" id="WP_189993065.1">
    <property type="nucleotide sequence ID" value="NZ_BMZS01000010.1"/>
</dbReference>
<reference evidence="4" key="1">
    <citation type="journal article" date="2014" name="Int. J. Syst. Evol. Microbiol.">
        <title>Complete genome sequence of Corynebacterium casei LMG S-19264T (=DSM 44701T), isolated from a smear-ripened cheese.</title>
        <authorList>
            <consortium name="US DOE Joint Genome Institute (JGI-PGF)"/>
            <person name="Walter F."/>
            <person name="Albersmeier A."/>
            <person name="Kalinowski J."/>
            <person name="Ruckert C."/>
        </authorList>
    </citation>
    <scope>NUCLEOTIDE SEQUENCE</scope>
    <source>
        <strain evidence="4">KCTC 42651</strain>
    </source>
</reference>
<gene>
    <name evidence="4" type="ORF">GCM10017083_40750</name>
</gene>
<sequence>MRWMVVPALAAILWNGTPPALAAQPAPADQGDAKRGDAKRGDAKRGEVDRGEIDRALTPVEVAEWRIDRAVDHYGRGEFETADRLLEAVVETTELSDPMRALALFNRGAARLQLERYSEAILDFDAAEALAFPRPAQLHLARGLAWESLRILDRAARNYVDALSADPDDPAVRAKVRSFFYKP</sequence>
<dbReference type="SMART" id="SM00028">
    <property type="entry name" value="TPR"/>
    <property type="match status" value="2"/>
</dbReference>
<dbReference type="Gene3D" id="1.25.40.10">
    <property type="entry name" value="Tetratricopeptide repeat domain"/>
    <property type="match status" value="1"/>
</dbReference>
<dbReference type="Proteomes" id="UP000630353">
    <property type="component" value="Unassembled WGS sequence"/>
</dbReference>
<feature type="signal peptide" evidence="3">
    <location>
        <begin position="1"/>
        <end position="22"/>
    </location>
</feature>
<evidence type="ECO:0000256" key="3">
    <source>
        <dbReference type="SAM" id="SignalP"/>
    </source>
</evidence>
<accession>A0A918XUW1</accession>
<evidence type="ECO:0008006" key="6">
    <source>
        <dbReference type="Google" id="ProtNLM"/>
    </source>
</evidence>
<comment type="caution">
    <text evidence="4">The sequence shown here is derived from an EMBL/GenBank/DDBJ whole genome shotgun (WGS) entry which is preliminary data.</text>
</comment>
<dbReference type="InterPro" id="IPR011990">
    <property type="entry name" value="TPR-like_helical_dom_sf"/>
</dbReference>
<feature type="repeat" description="TPR" evidence="1">
    <location>
        <begin position="136"/>
        <end position="169"/>
    </location>
</feature>
<organism evidence="4 5">
    <name type="scientific">Thalassobaculum fulvum</name>
    <dbReference type="NCBI Taxonomy" id="1633335"/>
    <lineage>
        <taxon>Bacteria</taxon>
        <taxon>Pseudomonadati</taxon>
        <taxon>Pseudomonadota</taxon>
        <taxon>Alphaproteobacteria</taxon>
        <taxon>Rhodospirillales</taxon>
        <taxon>Thalassobaculaceae</taxon>
        <taxon>Thalassobaculum</taxon>
    </lineage>
</organism>
<name>A0A918XUW1_9PROT</name>
<reference evidence="4" key="2">
    <citation type="submission" date="2020-09" db="EMBL/GenBank/DDBJ databases">
        <authorList>
            <person name="Sun Q."/>
            <person name="Kim S."/>
        </authorList>
    </citation>
    <scope>NUCLEOTIDE SEQUENCE</scope>
    <source>
        <strain evidence="4">KCTC 42651</strain>
    </source>
</reference>
<keyword evidence="5" id="KW-1185">Reference proteome</keyword>
<feature type="chain" id="PRO_5037572552" description="Tetratricopeptide repeat protein" evidence="3">
    <location>
        <begin position="23"/>
        <end position="183"/>
    </location>
</feature>
<protein>
    <recommendedName>
        <fullName evidence="6">Tetratricopeptide repeat protein</fullName>
    </recommendedName>
</protein>
<evidence type="ECO:0000313" key="4">
    <source>
        <dbReference type="EMBL" id="GHD58178.1"/>
    </source>
</evidence>
<keyword evidence="1" id="KW-0802">TPR repeat</keyword>
<feature type="region of interest" description="Disordered" evidence="2">
    <location>
        <begin position="21"/>
        <end position="49"/>
    </location>
</feature>
<evidence type="ECO:0000256" key="1">
    <source>
        <dbReference type="PROSITE-ProRule" id="PRU00339"/>
    </source>
</evidence>
<dbReference type="Pfam" id="PF13432">
    <property type="entry name" value="TPR_16"/>
    <property type="match status" value="1"/>
</dbReference>